<dbReference type="HOGENOM" id="CLU_120388_3_0_9"/>
<protein>
    <recommendedName>
        <fullName evidence="3">DUF1934 domain-containing protein</fullName>
    </recommendedName>
</protein>
<reference evidence="1 2" key="1">
    <citation type="submission" date="2014-11" db="EMBL/GenBank/DDBJ databases">
        <title>Complete genome sequence and analysis of Lactobacillus hokkaidonensis LOOC260T.</title>
        <authorList>
            <person name="Tanizawa Y."/>
            <person name="Tohno M."/>
            <person name="Kaminuma E."/>
            <person name="Nakamura Y."/>
            <person name="Arita M."/>
        </authorList>
    </citation>
    <scope>NUCLEOTIDE SEQUENCE [LARGE SCALE GENOMIC DNA]</scope>
    <source>
        <strain evidence="1 2">LOOC260</strain>
    </source>
</reference>
<sequence length="135" mass="15828">MAVQVKLKTTIVQDDEKQQFDFDEPGQLVQLQDIYYLRYQEGTKKIPVTFKFDTDGDIYLTRNATNRTRFQFSPNQTFETHYQSEYGLIKLAVKTLKILQEVDFKAGQGKIAIDYQLLSQNQLLGMYQIRLQFNA</sequence>
<organism evidence="1 2">
    <name type="scientific">Paucilactobacillus hokkaidonensis JCM 18461</name>
    <dbReference type="NCBI Taxonomy" id="1291742"/>
    <lineage>
        <taxon>Bacteria</taxon>
        <taxon>Bacillati</taxon>
        <taxon>Bacillota</taxon>
        <taxon>Bacilli</taxon>
        <taxon>Lactobacillales</taxon>
        <taxon>Lactobacillaceae</taxon>
        <taxon>Paucilactobacillus</taxon>
    </lineage>
</organism>
<accession>A0A0A1GVS2</accession>
<dbReference type="InterPro" id="IPR015231">
    <property type="entry name" value="DUF1934"/>
</dbReference>
<dbReference type="AlphaFoldDB" id="A0A0A1GVS2"/>
<proteinExistence type="predicted"/>
<gene>
    <name evidence="1" type="ORF">LOOC260_103840</name>
</gene>
<name>A0A0A1GVS2_9LACO</name>
<dbReference type="Proteomes" id="UP000031620">
    <property type="component" value="Chromosome"/>
</dbReference>
<dbReference type="KEGG" id="lho:LOOC260_103840"/>
<dbReference type="EMBL" id="AP014680">
    <property type="protein sequence ID" value="BAP84958.1"/>
    <property type="molecule type" value="Genomic_DNA"/>
</dbReference>
<dbReference type="Pfam" id="PF09148">
    <property type="entry name" value="DUF1934"/>
    <property type="match status" value="1"/>
</dbReference>
<dbReference type="SUPFAM" id="SSF50814">
    <property type="entry name" value="Lipocalins"/>
    <property type="match status" value="1"/>
</dbReference>
<dbReference type="Gene3D" id="2.40.128.20">
    <property type="match status" value="1"/>
</dbReference>
<dbReference type="STRING" id="1291742.LOOC260_103840"/>
<dbReference type="RefSeq" id="WP_041092551.1">
    <property type="nucleotide sequence ID" value="NZ_AP014680.1"/>
</dbReference>
<evidence type="ECO:0000313" key="2">
    <source>
        <dbReference type="Proteomes" id="UP000031620"/>
    </source>
</evidence>
<evidence type="ECO:0000313" key="1">
    <source>
        <dbReference type="EMBL" id="BAP84958.1"/>
    </source>
</evidence>
<evidence type="ECO:0008006" key="3">
    <source>
        <dbReference type="Google" id="ProtNLM"/>
    </source>
</evidence>
<dbReference type="InterPro" id="IPR012674">
    <property type="entry name" value="Calycin"/>
</dbReference>